<evidence type="ECO:0000256" key="3">
    <source>
        <dbReference type="ARBA" id="ARBA00022605"/>
    </source>
</evidence>
<reference evidence="7 8" key="2">
    <citation type="submission" date="2019-12" db="EMBL/GenBank/DDBJ databases">
        <title>Erwinia sp. nov., isolated from droppings of birds in the Qinghai-Tiebt plateau of China.</title>
        <authorList>
            <person name="Ge Y."/>
        </authorList>
    </citation>
    <scope>NUCLEOTIDE SEQUENCE [LARGE SCALE GENOMIC DNA]</scope>
    <source>
        <strain evidence="7 8">J780</strain>
    </source>
</reference>
<comment type="function">
    <text evidence="1">Involved in control of the biosynthesis of leucine.</text>
</comment>
<protein>
    <recommendedName>
        <fullName evidence="2">leu operon leader peptide</fullName>
    </recommendedName>
    <alternativeName>
        <fullName evidence="5">leu operon attenuator peptide</fullName>
    </alternativeName>
</protein>
<dbReference type="KEGG" id="erwi:GN242_17685"/>
<dbReference type="EMBL" id="WLZX01000003">
    <property type="protein sequence ID" value="MTD27402.1"/>
    <property type="molecule type" value="Genomic_DNA"/>
</dbReference>
<accession>A0A6L6GS38</accession>
<dbReference type="Proteomes" id="UP000480164">
    <property type="component" value="Unassembled WGS sequence"/>
</dbReference>
<evidence type="ECO:0000256" key="2">
    <source>
        <dbReference type="ARBA" id="ARBA00014218"/>
    </source>
</evidence>
<evidence type="ECO:0000313" key="6">
    <source>
        <dbReference type="EMBL" id="MTD27402.1"/>
    </source>
</evidence>
<accession>A0A6I6EQB0</accession>
<dbReference type="GO" id="GO:0009098">
    <property type="term" value="P:L-leucine biosynthetic process"/>
    <property type="evidence" value="ECO:0007669"/>
    <property type="project" value="InterPro"/>
</dbReference>
<dbReference type="EMBL" id="CP046509">
    <property type="protein sequence ID" value="QGU88941.1"/>
    <property type="molecule type" value="Genomic_DNA"/>
</dbReference>
<dbReference type="InterPro" id="IPR012570">
    <property type="entry name" value="Leu_leader"/>
</dbReference>
<evidence type="ECO:0000313" key="8">
    <source>
        <dbReference type="Proteomes" id="UP000424752"/>
    </source>
</evidence>
<organism evidence="7 8">
    <name type="scientific">Erwinia sorbitola</name>
    <dbReference type="NCBI Taxonomy" id="2681984"/>
    <lineage>
        <taxon>Bacteria</taxon>
        <taxon>Pseudomonadati</taxon>
        <taxon>Pseudomonadota</taxon>
        <taxon>Gammaproteobacteria</taxon>
        <taxon>Enterobacterales</taxon>
        <taxon>Erwiniaceae</taxon>
        <taxon>Erwinia</taxon>
    </lineage>
</organism>
<dbReference type="Proteomes" id="UP000424752">
    <property type="component" value="Chromosome"/>
</dbReference>
<dbReference type="Pfam" id="PF08054">
    <property type="entry name" value="Leu_leader"/>
    <property type="match status" value="1"/>
</dbReference>
<name>A0A6I6EQB0_9GAMM</name>
<evidence type="ECO:0000256" key="4">
    <source>
        <dbReference type="ARBA" id="ARBA00023304"/>
    </source>
</evidence>
<sequence>MFWGLLLKVDSPGIYQVSIKSLTELMRFELMIRSNRLLVLLLNASPLRGRLVGGINH</sequence>
<dbReference type="AlphaFoldDB" id="A0A6I6EQB0"/>
<gene>
    <name evidence="7" type="primary">leuL</name>
    <name evidence="6" type="ORF">GK011_10665</name>
    <name evidence="7" type="ORF">GN242_17685</name>
</gene>
<keyword evidence="3" id="KW-0028">Amino-acid biosynthesis</keyword>
<evidence type="ECO:0000313" key="9">
    <source>
        <dbReference type="Proteomes" id="UP000480164"/>
    </source>
</evidence>
<proteinExistence type="predicted"/>
<keyword evidence="4" id="KW-0100">Branched-chain amino acid biosynthesis</keyword>
<reference evidence="6 9" key="1">
    <citation type="submission" date="2019-11" db="EMBL/GenBank/DDBJ databases">
        <title>Erwinia sp. nov., isolated from feces of birds in Tibet plateau of China.</title>
        <authorList>
            <person name="Ge Y."/>
        </authorList>
    </citation>
    <scope>NUCLEOTIDE SEQUENCE [LARGE SCALE GENOMIC DNA]</scope>
    <source>
        <strain evidence="6 9">J316</strain>
    </source>
</reference>
<evidence type="ECO:0000256" key="1">
    <source>
        <dbReference type="ARBA" id="ARBA00003193"/>
    </source>
</evidence>
<evidence type="ECO:0000313" key="7">
    <source>
        <dbReference type="EMBL" id="QGU88941.1"/>
    </source>
</evidence>
<evidence type="ECO:0000256" key="5">
    <source>
        <dbReference type="ARBA" id="ARBA00033057"/>
    </source>
</evidence>
<keyword evidence="9" id="KW-1185">Reference proteome</keyword>